<dbReference type="Proteomes" id="UP001519887">
    <property type="component" value="Unassembled WGS sequence"/>
</dbReference>
<dbReference type="Pfam" id="PF01593">
    <property type="entry name" value="Amino_oxidase"/>
    <property type="match status" value="1"/>
</dbReference>
<dbReference type="PANTHER" id="PTHR43734:SF1">
    <property type="entry name" value="PHYTOENE DESATURASE"/>
    <property type="match status" value="1"/>
</dbReference>
<dbReference type="PANTHER" id="PTHR43734">
    <property type="entry name" value="PHYTOENE DESATURASE"/>
    <property type="match status" value="1"/>
</dbReference>
<proteinExistence type="inferred from homology"/>
<evidence type="ECO:0000313" key="4">
    <source>
        <dbReference type="Proteomes" id="UP001519887"/>
    </source>
</evidence>
<feature type="domain" description="Amine oxidase" evidence="2">
    <location>
        <begin position="13"/>
        <end position="254"/>
    </location>
</feature>
<sequence>MKNYDAAVIGGGISGLIAAIDLARAKKSVILLEKSSRVGGRAITVNKNGALFNLGGHALYLGGEAYPILQQLGVSLQGGKPSASGLAIWQNGIVPLPGDALKLLSSRLLTLPGKMEFGRFMVKLGKMDTAAMGNISLREWAEQEIHDPMVRHLFYALCRTSTYSKDIDYQRVGPAVRQVQLALKSGVLYLDGGWQTIVDQLRGQAVKAGVTVLNNRKVSQIRHDNGSVCGLLLDDQEVLNVSRVISTLSPNETSRLF</sequence>
<name>A0ABS7CFY0_9BACL</name>
<dbReference type="InterPro" id="IPR002937">
    <property type="entry name" value="Amino_oxidase"/>
</dbReference>
<organism evidence="3 4">
    <name type="scientific">Paenibacillus sepulcri</name>
    <dbReference type="NCBI Taxonomy" id="359917"/>
    <lineage>
        <taxon>Bacteria</taxon>
        <taxon>Bacillati</taxon>
        <taxon>Bacillota</taxon>
        <taxon>Bacilli</taxon>
        <taxon>Bacillales</taxon>
        <taxon>Paenibacillaceae</taxon>
        <taxon>Paenibacillus</taxon>
    </lineage>
</organism>
<dbReference type="SUPFAM" id="SSF51905">
    <property type="entry name" value="FAD/NAD(P)-binding domain"/>
    <property type="match status" value="1"/>
</dbReference>
<dbReference type="InterPro" id="IPR036188">
    <property type="entry name" value="FAD/NAD-bd_sf"/>
</dbReference>
<evidence type="ECO:0000313" key="3">
    <source>
        <dbReference type="EMBL" id="MBW7459834.1"/>
    </source>
</evidence>
<evidence type="ECO:0000259" key="2">
    <source>
        <dbReference type="Pfam" id="PF01593"/>
    </source>
</evidence>
<feature type="non-terminal residue" evidence="3">
    <location>
        <position position="257"/>
    </location>
</feature>
<protein>
    <submittedName>
        <fullName evidence="3">FAD-dependent oxidoreductase</fullName>
    </submittedName>
</protein>
<comment type="similarity">
    <text evidence="1">Belongs to the carotenoid/retinoid oxidoreductase family. CrtN subfamily.</text>
</comment>
<comment type="caution">
    <text evidence="3">The sequence shown here is derived from an EMBL/GenBank/DDBJ whole genome shotgun (WGS) entry which is preliminary data.</text>
</comment>
<accession>A0ABS7CFY0</accession>
<gene>
    <name evidence="3" type="ORF">K0U00_37825</name>
</gene>
<reference evidence="3 4" key="1">
    <citation type="submission" date="2021-07" db="EMBL/GenBank/DDBJ databases">
        <title>Paenibacillus radiodurans sp. nov., isolated from the southeastern edge of Tengger Desert.</title>
        <authorList>
            <person name="Zhang G."/>
        </authorList>
    </citation>
    <scope>NUCLEOTIDE SEQUENCE [LARGE SCALE GENOMIC DNA]</scope>
    <source>
        <strain evidence="3 4">CCM 7311</strain>
    </source>
</reference>
<dbReference type="EMBL" id="JAHZIK010001862">
    <property type="protein sequence ID" value="MBW7459834.1"/>
    <property type="molecule type" value="Genomic_DNA"/>
</dbReference>
<evidence type="ECO:0000256" key="1">
    <source>
        <dbReference type="ARBA" id="ARBA00038322"/>
    </source>
</evidence>
<dbReference type="Gene3D" id="3.50.50.60">
    <property type="entry name" value="FAD/NAD(P)-binding domain"/>
    <property type="match status" value="2"/>
</dbReference>
<keyword evidence="4" id="KW-1185">Reference proteome</keyword>